<dbReference type="Pfam" id="PF11934">
    <property type="entry name" value="DUF3452"/>
    <property type="match status" value="1"/>
</dbReference>
<keyword evidence="3" id="KW-1185">Reference proteome</keyword>
<accession>A0A8S3QLU1</accession>
<comment type="caution">
    <text evidence="2">The sequence shown here is derived from an EMBL/GenBank/DDBJ whole genome shotgun (WGS) entry which is preliminary data.</text>
</comment>
<dbReference type="FunFam" id="1.10.472.10:FF:000082">
    <property type="entry name" value="retinoblastoma-like protein 1 isoform X1"/>
    <property type="match status" value="1"/>
</dbReference>
<feature type="domain" description="Retinoblastoma-associated protein N-terminal" evidence="1">
    <location>
        <begin position="64"/>
        <end position="197"/>
    </location>
</feature>
<organism evidence="2 3">
    <name type="scientific">Mytilus edulis</name>
    <name type="common">Blue mussel</name>
    <dbReference type="NCBI Taxonomy" id="6550"/>
    <lineage>
        <taxon>Eukaryota</taxon>
        <taxon>Metazoa</taxon>
        <taxon>Spiralia</taxon>
        <taxon>Lophotrochozoa</taxon>
        <taxon>Mollusca</taxon>
        <taxon>Bivalvia</taxon>
        <taxon>Autobranchia</taxon>
        <taxon>Pteriomorphia</taxon>
        <taxon>Mytilida</taxon>
        <taxon>Mytiloidea</taxon>
        <taxon>Mytilidae</taxon>
        <taxon>Mytilinae</taxon>
        <taxon>Mytilus</taxon>
    </lineage>
</organism>
<proteinExistence type="predicted"/>
<name>A0A8S3QLU1_MYTED</name>
<dbReference type="SMART" id="SM01367">
    <property type="entry name" value="DUF3452"/>
    <property type="match status" value="1"/>
</dbReference>
<dbReference type="GO" id="GO:0000977">
    <property type="term" value="F:RNA polymerase II transcription regulatory region sequence-specific DNA binding"/>
    <property type="evidence" value="ECO:0007669"/>
    <property type="project" value="TreeGrafter"/>
</dbReference>
<gene>
    <name evidence="2" type="ORF">MEDL_10472</name>
</gene>
<dbReference type="InterPro" id="IPR028309">
    <property type="entry name" value="RB_fam"/>
</dbReference>
<dbReference type="AlphaFoldDB" id="A0A8S3QLU1"/>
<evidence type="ECO:0000313" key="3">
    <source>
        <dbReference type="Proteomes" id="UP000683360"/>
    </source>
</evidence>
<dbReference type="GO" id="GO:0005667">
    <property type="term" value="C:transcription regulator complex"/>
    <property type="evidence" value="ECO:0007669"/>
    <property type="project" value="TreeGrafter"/>
</dbReference>
<dbReference type="GO" id="GO:0030154">
    <property type="term" value="P:cell differentiation"/>
    <property type="evidence" value="ECO:0007669"/>
    <property type="project" value="TreeGrafter"/>
</dbReference>
<evidence type="ECO:0000259" key="1">
    <source>
        <dbReference type="SMART" id="SM01367"/>
    </source>
</evidence>
<sequence length="457" mass="52566">MGLSEDGEDAVESQFEELCLDLNMDKKARDEALENYQKILENYSLEGNQLHWLVCALYEACRRSVIPTVGRGTVEGNCVSLTRLLRSSKFSLIQFFNKMKKWSDMANLRKEFRDKIDRLERNFAVSTVIFKKFEPIFLDIFRNPMDEPAKQNRRGYHVPRQKFSTFVDYGLFMLKVTSQPLVMICILGGRKDLLNSDFQALPEDYESKDWKPPVDPPCIIKLLCEKHEGLEIEAKVIKEHWWKPHIRKLFEKKVLKGKTDTLSAVLEIGNFEFNSLAINKEHQKLAKRLVSKAVNSEYEEFVLSVGDFDERIFLGDDAEEEIGTPAKSKTVSEELDERIKLKQNLEQHFEETKSLAPLTPLTGRRYLKDKDPSITPVSAATQSVGKLQLLLSGRKTSPSDALIEMFRAAIDESMPQSFKDTYPKTRVILDCTEIRVQTPSSKVLNSETTIKQQSYNF</sequence>
<protein>
    <submittedName>
        <fullName evidence="2">Retinoblastoma-like protein 1,Retinoblastoma-like protein 2</fullName>
    </submittedName>
</protein>
<evidence type="ECO:0000313" key="2">
    <source>
        <dbReference type="EMBL" id="CAG2195529.1"/>
    </source>
</evidence>
<dbReference type="OrthoDB" id="844594at2759"/>
<dbReference type="PANTHER" id="PTHR13742">
    <property type="entry name" value="RETINOBLASTOMA-ASSOCIATED PROTEIN RB -RELATED"/>
    <property type="match status" value="1"/>
</dbReference>
<dbReference type="EMBL" id="CAJPWZ010000521">
    <property type="protein sequence ID" value="CAG2195529.1"/>
    <property type="molecule type" value="Genomic_DNA"/>
</dbReference>
<dbReference type="Gene3D" id="1.10.472.10">
    <property type="entry name" value="Cyclin-like"/>
    <property type="match status" value="1"/>
</dbReference>
<dbReference type="InterPro" id="IPR024599">
    <property type="entry name" value="RB_N"/>
</dbReference>
<dbReference type="GO" id="GO:0006357">
    <property type="term" value="P:regulation of transcription by RNA polymerase II"/>
    <property type="evidence" value="ECO:0007669"/>
    <property type="project" value="InterPro"/>
</dbReference>
<reference evidence="2" key="1">
    <citation type="submission" date="2021-03" db="EMBL/GenBank/DDBJ databases">
        <authorList>
            <person name="Bekaert M."/>
        </authorList>
    </citation>
    <scope>NUCLEOTIDE SEQUENCE</scope>
</reference>
<dbReference type="GO" id="GO:0000785">
    <property type="term" value="C:chromatin"/>
    <property type="evidence" value="ECO:0007669"/>
    <property type="project" value="TreeGrafter"/>
</dbReference>
<dbReference type="GO" id="GO:2000134">
    <property type="term" value="P:negative regulation of G1/S transition of mitotic cell cycle"/>
    <property type="evidence" value="ECO:0007669"/>
    <property type="project" value="TreeGrafter"/>
</dbReference>
<dbReference type="Gene3D" id="1.10.472.140">
    <property type="match status" value="1"/>
</dbReference>
<dbReference type="PANTHER" id="PTHR13742:SF17">
    <property type="entry name" value="RE32990P-RELATED"/>
    <property type="match status" value="1"/>
</dbReference>
<dbReference type="Proteomes" id="UP000683360">
    <property type="component" value="Unassembled WGS sequence"/>
</dbReference>